<organism evidence="2 3">
    <name type="scientific">Cyanistes caeruleus</name>
    <name type="common">Eurasian blue tit</name>
    <name type="synonym">Parus caeruleus</name>
    <dbReference type="NCBI Taxonomy" id="156563"/>
    <lineage>
        <taxon>Eukaryota</taxon>
        <taxon>Metazoa</taxon>
        <taxon>Chordata</taxon>
        <taxon>Craniata</taxon>
        <taxon>Vertebrata</taxon>
        <taxon>Euteleostomi</taxon>
        <taxon>Archelosauria</taxon>
        <taxon>Archosauria</taxon>
        <taxon>Dinosauria</taxon>
        <taxon>Saurischia</taxon>
        <taxon>Theropoda</taxon>
        <taxon>Coelurosauria</taxon>
        <taxon>Aves</taxon>
        <taxon>Neognathae</taxon>
        <taxon>Neoaves</taxon>
        <taxon>Telluraves</taxon>
        <taxon>Australaves</taxon>
        <taxon>Passeriformes</taxon>
        <taxon>Paridae</taxon>
        <taxon>Cyanistes</taxon>
    </lineage>
</organism>
<dbReference type="Pfam" id="PF14822">
    <property type="entry name" value="Vasohibin"/>
    <property type="match status" value="1"/>
</dbReference>
<dbReference type="PANTHER" id="PTHR15750:SF4">
    <property type="entry name" value="TUBULINYL-TYR CARBOXYPEPTIDASE 2"/>
    <property type="match status" value="1"/>
</dbReference>
<protein>
    <submittedName>
        <fullName evidence="2">Vasohibin 2</fullName>
    </submittedName>
</protein>
<evidence type="ECO:0000256" key="1">
    <source>
        <dbReference type="PIRSR" id="PIRSR628131-1"/>
    </source>
</evidence>
<reference evidence="2" key="2">
    <citation type="submission" date="2025-09" db="UniProtKB">
        <authorList>
            <consortium name="Ensembl"/>
        </authorList>
    </citation>
    <scope>IDENTIFICATION</scope>
</reference>
<dbReference type="Ensembl" id="ENSCCET00000025503.1">
    <property type="protein sequence ID" value="ENSCCEP00000016496.1"/>
    <property type="gene ID" value="ENSCCEG00000015428.1"/>
</dbReference>
<dbReference type="GO" id="GO:0045765">
    <property type="term" value="P:regulation of angiogenesis"/>
    <property type="evidence" value="ECO:0007669"/>
    <property type="project" value="InterPro"/>
</dbReference>
<proteinExistence type="predicted"/>
<dbReference type="InterPro" id="IPR028131">
    <property type="entry name" value="VASH1"/>
</dbReference>
<dbReference type="PANTHER" id="PTHR15750">
    <property type="entry name" value="VASOHIBIN-1-LIKE ISOFORM X2"/>
    <property type="match status" value="1"/>
</dbReference>
<sequence length="256" mass="29058">MSIPEWLQAIQTYMKMLQYNHTGTQFFEIRKTRPLSGLMETAKEMTRESLPIKCLEAVILGIYLTNGQPSVERFPISFKTHFSGNYFHHVVLGIYCNGRYGSLGMSRRSDLMDKPLTYRTLSDLIFEFEDSYKKYLHSVKKVKIGLYVPHEPHSFQPIEWKQLVLNVSKMMRTEVRKELEKFARDMRMKVGPCVRVFGSGCSCALSHPAEMGLALCQPEIMQVMRCAGGTSCLGAVSPGFGVLSTPYSYLVEGSPL</sequence>
<evidence type="ECO:0000313" key="2">
    <source>
        <dbReference type="Ensembl" id="ENSCCEP00000016496.1"/>
    </source>
</evidence>
<accession>A0A8C0V0F1</accession>
<feature type="active site" evidence="1">
    <location>
        <position position="89"/>
    </location>
</feature>
<evidence type="ECO:0000313" key="3">
    <source>
        <dbReference type="Proteomes" id="UP000694410"/>
    </source>
</evidence>
<gene>
    <name evidence="2" type="primary">VASH2</name>
</gene>
<keyword evidence="3" id="KW-1185">Reference proteome</keyword>
<reference evidence="2" key="1">
    <citation type="submission" date="2025-08" db="UniProtKB">
        <authorList>
            <consortium name="Ensembl"/>
        </authorList>
    </citation>
    <scope>IDENTIFICATION</scope>
</reference>
<name>A0A8C0V0F1_CYACU</name>
<dbReference type="GO" id="GO:0005737">
    <property type="term" value="C:cytoplasm"/>
    <property type="evidence" value="ECO:0007669"/>
    <property type="project" value="InterPro"/>
</dbReference>
<dbReference type="AlphaFoldDB" id="A0A8C0V0F1"/>
<feature type="active site" evidence="1">
    <location>
        <position position="106"/>
    </location>
</feature>
<feature type="active site" evidence="1">
    <location>
        <position position="54"/>
    </location>
</feature>
<dbReference type="Proteomes" id="UP000694410">
    <property type="component" value="Unplaced"/>
</dbReference>